<dbReference type="PROSITE" id="PS00189">
    <property type="entry name" value="LIPOYL"/>
    <property type="match status" value="1"/>
</dbReference>
<dbReference type="InterPro" id="IPR004167">
    <property type="entry name" value="PSBD"/>
</dbReference>
<dbReference type="PANTHER" id="PTHR43178">
    <property type="entry name" value="DIHYDROLIPOAMIDE ACETYLTRANSFERASE COMPONENT OF PYRUVATE DEHYDROGENASE COMPLEX"/>
    <property type="match status" value="1"/>
</dbReference>
<gene>
    <name evidence="10" type="ORF">GEMMAAP_10355</name>
</gene>
<dbReference type="Gene3D" id="3.30.559.10">
    <property type="entry name" value="Chloramphenicol acetyltransferase-like domain"/>
    <property type="match status" value="1"/>
</dbReference>
<protein>
    <recommendedName>
        <fullName evidence="7">Dihydrolipoamide acetyltransferase component of pyruvate dehydrogenase complex</fullName>
        <ecNumber evidence="7">2.3.1.-</ecNumber>
    </recommendedName>
</protein>
<dbReference type="eggNOG" id="COG0508">
    <property type="taxonomic scope" value="Bacteria"/>
</dbReference>
<dbReference type="Pfam" id="PF00364">
    <property type="entry name" value="Biotin_lipoyl"/>
    <property type="match status" value="1"/>
</dbReference>
<dbReference type="Gene3D" id="2.40.50.100">
    <property type="match status" value="1"/>
</dbReference>
<dbReference type="Gene3D" id="4.10.320.10">
    <property type="entry name" value="E3-binding domain"/>
    <property type="match status" value="1"/>
</dbReference>
<dbReference type="GO" id="GO:0005737">
    <property type="term" value="C:cytoplasm"/>
    <property type="evidence" value="ECO:0007669"/>
    <property type="project" value="TreeGrafter"/>
</dbReference>
<keyword evidence="11" id="KW-1185">Reference proteome</keyword>
<dbReference type="PANTHER" id="PTHR43178:SF5">
    <property type="entry name" value="LIPOAMIDE ACYLTRANSFERASE COMPONENT OF BRANCHED-CHAIN ALPHA-KETO ACID DEHYDROGENASE COMPLEX, MITOCHONDRIAL"/>
    <property type="match status" value="1"/>
</dbReference>
<dbReference type="Pfam" id="PF00198">
    <property type="entry name" value="2-oxoacid_dh"/>
    <property type="match status" value="1"/>
</dbReference>
<proteinExistence type="inferred from homology"/>
<dbReference type="InterPro" id="IPR003016">
    <property type="entry name" value="2-oxoA_DH_lipoyl-BS"/>
</dbReference>
<dbReference type="STRING" id="1379270.GEMMAAP_10355"/>
<dbReference type="SUPFAM" id="SSF52777">
    <property type="entry name" value="CoA-dependent acyltransferases"/>
    <property type="match status" value="1"/>
</dbReference>
<keyword evidence="5 7" id="KW-0450">Lipoyl</keyword>
<dbReference type="GO" id="GO:0031405">
    <property type="term" value="F:lipoic acid binding"/>
    <property type="evidence" value="ECO:0007669"/>
    <property type="project" value="TreeGrafter"/>
</dbReference>
<evidence type="ECO:0000256" key="5">
    <source>
        <dbReference type="ARBA" id="ARBA00022823"/>
    </source>
</evidence>
<dbReference type="OrthoDB" id="9805770at2"/>
<comment type="subunit">
    <text evidence="3">Forms a 24-polypeptide structural core with octahedral symmetry.</text>
</comment>
<dbReference type="InterPro" id="IPR001078">
    <property type="entry name" value="2-oxoacid_DH_actylTfrase"/>
</dbReference>
<dbReference type="GO" id="GO:0016407">
    <property type="term" value="F:acetyltransferase activity"/>
    <property type="evidence" value="ECO:0007669"/>
    <property type="project" value="TreeGrafter"/>
</dbReference>
<dbReference type="EMBL" id="CP011454">
    <property type="protein sequence ID" value="AMW06750.1"/>
    <property type="molecule type" value="Genomic_DNA"/>
</dbReference>
<reference evidence="10 11" key="2">
    <citation type="journal article" date="2016" name="Environ. Microbiol. Rep.">
        <title>Metagenomic evidence for the presence of phototrophic Gemmatimonadetes bacteria in diverse environments.</title>
        <authorList>
            <person name="Zeng Y."/>
            <person name="Baumbach J."/>
            <person name="Barbosa E.G."/>
            <person name="Azevedo V."/>
            <person name="Zhang C."/>
            <person name="Koblizek M."/>
        </authorList>
    </citation>
    <scope>NUCLEOTIDE SEQUENCE [LARGE SCALE GENOMIC DNA]</scope>
    <source>
        <strain evidence="10 11">AP64</strain>
    </source>
</reference>
<comment type="similarity">
    <text evidence="2 7">Belongs to the 2-oxoacid dehydrogenase family.</text>
</comment>
<sequence>MPQMGESIAEGTVSRWLKKVGDSVKRDEPIFEISTDKVDAEIPSPSAGVLMEILVGDGLTVAVNTVVARLETDAAAAAAAPTPEPAASPSADASASVSAAVPRAAVVAAVAAAVPATAIPAASPGSLEDRLRSKSSPLVRKIAAEHGVEISALSGSGIAGRVTRKDLEAFLAARPAGGAAASVAGASMYAPAGVEQHGPLPTPWAGDVVEPMNKIRRLTSDHMSLARKVAAHVTTFFEIDLTRVARIRTAMRKDFEAQSGQKLTYLPFILQAVTMQLKRHPVLNAAVAGTDVIYRKQINLGIAVALEPNGLIVPVVKRADELSLTGLTRTVNDLAARARSKKLNPTEVQDATFTITNPGTFGSITGTPIIPVGTTAILCLGAIEKRPKVITGPDGEDTIAIRTCAYFSLSFDHKVVDGADADRFMSDLKKALESMPETGF</sequence>
<dbReference type="InterPro" id="IPR011053">
    <property type="entry name" value="Single_hybrid_motif"/>
</dbReference>
<dbReference type="PROSITE" id="PS51826">
    <property type="entry name" value="PSBD"/>
    <property type="match status" value="1"/>
</dbReference>
<evidence type="ECO:0000256" key="3">
    <source>
        <dbReference type="ARBA" id="ARBA00011484"/>
    </source>
</evidence>
<dbReference type="PROSITE" id="PS50968">
    <property type="entry name" value="BIOTINYL_LIPOYL"/>
    <property type="match status" value="1"/>
</dbReference>
<dbReference type="CDD" id="cd06849">
    <property type="entry name" value="lipoyl_domain"/>
    <property type="match status" value="1"/>
</dbReference>
<evidence type="ECO:0000256" key="4">
    <source>
        <dbReference type="ARBA" id="ARBA00022679"/>
    </source>
</evidence>
<dbReference type="Proteomes" id="UP000076404">
    <property type="component" value="Chromosome"/>
</dbReference>
<feature type="domain" description="Lipoyl-binding" evidence="8">
    <location>
        <begin position="1"/>
        <end position="71"/>
    </location>
</feature>
<dbReference type="InterPro" id="IPR000089">
    <property type="entry name" value="Biotin_lipoyl"/>
</dbReference>
<organism evidence="10 11">
    <name type="scientific">Gemmatimonas phototrophica</name>
    <dbReference type="NCBI Taxonomy" id="1379270"/>
    <lineage>
        <taxon>Bacteria</taxon>
        <taxon>Pseudomonadati</taxon>
        <taxon>Gemmatimonadota</taxon>
        <taxon>Gemmatimonadia</taxon>
        <taxon>Gemmatimonadales</taxon>
        <taxon>Gemmatimonadaceae</taxon>
        <taxon>Gemmatimonas</taxon>
    </lineage>
</organism>
<dbReference type="InterPro" id="IPR036625">
    <property type="entry name" value="E3-bd_dom_sf"/>
</dbReference>
<evidence type="ECO:0000256" key="1">
    <source>
        <dbReference type="ARBA" id="ARBA00001938"/>
    </source>
</evidence>
<dbReference type="AlphaFoldDB" id="A0A143BQH3"/>
<comment type="cofactor">
    <cofactor evidence="1 7">
        <name>(R)-lipoate</name>
        <dbReference type="ChEBI" id="CHEBI:83088"/>
    </cofactor>
</comment>
<keyword evidence="6 7" id="KW-0012">Acyltransferase</keyword>
<dbReference type="InterPro" id="IPR023213">
    <property type="entry name" value="CAT-like_dom_sf"/>
</dbReference>
<evidence type="ECO:0000256" key="6">
    <source>
        <dbReference type="ARBA" id="ARBA00023315"/>
    </source>
</evidence>
<accession>A0A143BQH3</accession>
<dbReference type="Pfam" id="PF02817">
    <property type="entry name" value="E3_binding"/>
    <property type="match status" value="1"/>
</dbReference>
<evidence type="ECO:0000256" key="7">
    <source>
        <dbReference type="RuleBase" id="RU003423"/>
    </source>
</evidence>
<evidence type="ECO:0000259" key="9">
    <source>
        <dbReference type="PROSITE" id="PS51826"/>
    </source>
</evidence>
<keyword evidence="4 7" id="KW-0808">Transferase</keyword>
<reference evidence="10 11" key="1">
    <citation type="journal article" date="2014" name="Proc. Natl. Acad. Sci. U.S.A.">
        <title>Functional type 2 photosynthetic reaction centers found in the rare bacterial phylum Gemmatimonadetes.</title>
        <authorList>
            <person name="Zeng Y."/>
            <person name="Feng F."/>
            <person name="Medova H."/>
            <person name="Dean J."/>
            <person name="Koblizek M."/>
        </authorList>
    </citation>
    <scope>NUCLEOTIDE SEQUENCE [LARGE SCALE GENOMIC DNA]</scope>
    <source>
        <strain evidence="10 11">AP64</strain>
    </source>
</reference>
<dbReference type="SUPFAM" id="SSF47005">
    <property type="entry name" value="Peripheral subunit-binding domain of 2-oxo acid dehydrogenase complex"/>
    <property type="match status" value="1"/>
</dbReference>
<evidence type="ECO:0000313" key="10">
    <source>
        <dbReference type="EMBL" id="AMW06750.1"/>
    </source>
</evidence>
<dbReference type="SUPFAM" id="SSF51230">
    <property type="entry name" value="Single hybrid motif"/>
    <property type="match status" value="1"/>
</dbReference>
<feature type="domain" description="Peripheral subunit-binding (PSBD)" evidence="9">
    <location>
        <begin position="134"/>
        <end position="171"/>
    </location>
</feature>
<evidence type="ECO:0000256" key="2">
    <source>
        <dbReference type="ARBA" id="ARBA00007317"/>
    </source>
</evidence>
<dbReference type="KEGG" id="gph:GEMMAAP_10355"/>
<evidence type="ECO:0000259" key="8">
    <source>
        <dbReference type="PROSITE" id="PS50968"/>
    </source>
</evidence>
<dbReference type="EC" id="2.3.1.-" evidence="7"/>
<name>A0A143BQH3_9BACT</name>
<dbReference type="InterPro" id="IPR050743">
    <property type="entry name" value="2-oxoacid_DH_E2_comp"/>
</dbReference>
<evidence type="ECO:0000313" key="11">
    <source>
        <dbReference type="Proteomes" id="UP000076404"/>
    </source>
</evidence>